<dbReference type="Proteomes" id="UP000321058">
    <property type="component" value="Unassembled WGS sequence"/>
</dbReference>
<dbReference type="OrthoDB" id="9805855at2"/>
<dbReference type="GO" id="GO:0005886">
    <property type="term" value="C:plasma membrane"/>
    <property type="evidence" value="ECO:0007669"/>
    <property type="project" value="UniProtKB-SubCell"/>
</dbReference>
<evidence type="ECO:0000256" key="3">
    <source>
        <dbReference type="ARBA" id="ARBA00022989"/>
    </source>
</evidence>
<keyword evidence="2 5" id="KW-0812">Transmembrane</keyword>
<evidence type="ECO:0000256" key="5">
    <source>
        <dbReference type="RuleBase" id="RU363032"/>
    </source>
</evidence>
<dbReference type="GO" id="GO:0055085">
    <property type="term" value="P:transmembrane transport"/>
    <property type="evidence" value="ECO:0007669"/>
    <property type="project" value="InterPro"/>
</dbReference>
<keyword evidence="4 5" id="KW-0472">Membrane</keyword>
<feature type="transmembrane region" description="Helical" evidence="5">
    <location>
        <begin position="107"/>
        <end position="135"/>
    </location>
</feature>
<feature type="transmembrane region" description="Helical" evidence="5">
    <location>
        <begin position="193"/>
        <end position="217"/>
    </location>
</feature>
<dbReference type="Pfam" id="PF00528">
    <property type="entry name" value="BPD_transp_1"/>
    <property type="match status" value="1"/>
</dbReference>
<dbReference type="CDD" id="cd06261">
    <property type="entry name" value="TM_PBP2"/>
    <property type="match status" value="1"/>
</dbReference>
<evidence type="ECO:0000256" key="2">
    <source>
        <dbReference type="ARBA" id="ARBA00022692"/>
    </source>
</evidence>
<dbReference type="PANTHER" id="PTHR43376">
    <property type="entry name" value="OLIGOPEPTIDE TRANSPORT SYSTEM PERMEASE PROTEIN"/>
    <property type="match status" value="1"/>
</dbReference>
<dbReference type="RefSeq" id="WP_147156246.1">
    <property type="nucleotide sequence ID" value="NZ_BKAJ01000189.1"/>
</dbReference>
<comment type="similarity">
    <text evidence="5">Belongs to the binding-protein-dependent transport system permease family.</text>
</comment>
<feature type="domain" description="ABC transmembrane type-1" evidence="6">
    <location>
        <begin position="108"/>
        <end position="324"/>
    </location>
</feature>
<keyword evidence="5" id="KW-0813">Transport</keyword>
<dbReference type="InterPro" id="IPR035906">
    <property type="entry name" value="MetI-like_sf"/>
</dbReference>
<comment type="subcellular location">
    <subcellularLocation>
        <location evidence="1 5">Cell membrane</location>
        <topology evidence="1 5">Multi-pass membrane protein</topology>
    </subcellularLocation>
</comment>
<evidence type="ECO:0000259" key="6">
    <source>
        <dbReference type="PROSITE" id="PS50928"/>
    </source>
</evidence>
<keyword evidence="8" id="KW-1185">Reference proteome</keyword>
<sequence>MTGYPLYLLTRLGQFALVVFIGINIAFIVTHATPIDPVEQSIAAATQFGSTSPEAIALMRQSLKELYGLEGSLGDQYVSFWSRVATGDFGPSLSAFPTPVSTLIGRALPWTVALLVVSTLLTWVLGNLLGGLAGYYRRSKALRFAGILAMTFHPIPYYIVAFLLLIVFGYLWPVLPISGGYKMNMTRDWSWEFIGSVAAHAILPVLSLALVGLGGWFMGMRSLVSNIVTEDYVAYAELGGVERRRILGSYVMRNALVPQVTGLAMSLGSIFNGAIITEQVFGYPGVGTLLVSAVHVGDYSLVLGITTVSIVAVSVAVLLIDLAYPLLDPRVKAR</sequence>
<organism evidence="7 8">
    <name type="scientific">Reyranella soli</name>
    <dbReference type="NCBI Taxonomy" id="1230389"/>
    <lineage>
        <taxon>Bacteria</taxon>
        <taxon>Pseudomonadati</taxon>
        <taxon>Pseudomonadota</taxon>
        <taxon>Alphaproteobacteria</taxon>
        <taxon>Hyphomicrobiales</taxon>
        <taxon>Reyranellaceae</taxon>
        <taxon>Reyranella</taxon>
    </lineage>
</organism>
<evidence type="ECO:0000256" key="1">
    <source>
        <dbReference type="ARBA" id="ARBA00004651"/>
    </source>
</evidence>
<dbReference type="EMBL" id="BKAJ01000189">
    <property type="protein sequence ID" value="GEP60917.1"/>
    <property type="molecule type" value="Genomic_DNA"/>
</dbReference>
<feature type="transmembrane region" description="Helical" evidence="5">
    <location>
        <begin position="260"/>
        <end position="281"/>
    </location>
</feature>
<dbReference type="Gene3D" id="1.10.3720.10">
    <property type="entry name" value="MetI-like"/>
    <property type="match status" value="1"/>
</dbReference>
<dbReference type="InterPro" id="IPR000515">
    <property type="entry name" value="MetI-like"/>
</dbReference>
<name>A0A512NPR7_9HYPH</name>
<comment type="caution">
    <text evidence="7">The sequence shown here is derived from an EMBL/GenBank/DDBJ whole genome shotgun (WGS) entry which is preliminary data.</text>
</comment>
<proteinExistence type="inferred from homology"/>
<dbReference type="PANTHER" id="PTHR43376:SF1">
    <property type="entry name" value="OLIGOPEPTIDE TRANSPORT SYSTEM PERMEASE PROTEIN"/>
    <property type="match status" value="1"/>
</dbReference>
<feature type="transmembrane region" description="Helical" evidence="5">
    <location>
        <begin position="155"/>
        <end position="173"/>
    </location>
</feature>
<keyword evidence="3 5" id="KW-1133">Transmembrane helix</keyword>
<accession>A0A512NPR7</accession>
<dbReference type="PROSITE" id="PS50928">
    <property type="entry name" value="ABC_TM1"/>
    <property type="match status" value="1"/>
</dbReference>
<protein>
    <submittedName>
        <fullName evidence="7">ABC transporter permease</fullName>
    </submittedName>
</protein>
<feature type="transmembrane region" description="Helical" evidence="5">
    <location>
        <begin position="12"/>
        <end position="32"/>
    </location>
</feature>
<dbReference type="AlphaFoldDB" id="A0A512NPR7"/>
<dbReference type="SUPFAM" id="SSF161098">
    <property type="entry name" value="MetI-like"/>
    <property type="match status" value="1"/>
</dbReference>
<evidence type="ECO:0000313" key="8">
    <source>
        <dbReference type="Proteomes" id="UP000321058"/>
    </source>
</evidence>
<gene>
    <name evidence="7" type="ORF">RSO01_80830</name>
</gene>
<reference evidence="7 8" key="1">
    <citation type="submission" date="2019-07" db="EMBL/GenBank/DDBJ databases">
        <title>Whole genome shotgun sequence of Reyranella soli NBRC 108950.</title>
        <authorList>
            <person name="Hosoyama A."/>
            <person name="Uohara A."/>
            <person name="Ohji S."/>
            <person name="Ichikawa N."/>
        </authorList>
    </citation>
    <scope>NUCLEOTIDE SEQUENCE [LARGE SCALE GENOMIC DNA]</scope>
    <source>
        <strain evidence="7 8">NBRC 108950</strain>
    </source>
</reference>
<feature type="transmembrane region" description="Helical" evidence="5">
    <location>
        <begin position="301"/>
        <end position="324"/>
    </location>
</feature>
<evidence type="ECO:0000256" key="4">
    <source>
        <dbReference type="ARBA" id="ARBA00023136"/>
    </source>
</evidence>
<evidence type="ECO:0000313" key="7">
    <source>
        <dbReference type="EMBL" id="GEP60917.1"/>
    </source>
</evidence>